<dbReference type="AlphaFoldDB" id="A0A3B1AGG6"/>
<dbReference type="InterPro" id="IPR002545">
    <property type="entry name" value="CheW-lke_dom"/>
</dbReference>
<evidence type="ECO:0000313" key="2">
    <source>
        <dbReference type="EMBL" id="VAW92994.1"/>
    </source>
</evidence>
<organism evidence="2">
    <name type="scientific">hydrothermal vent metagenome</name>
    <dbReference type="NCBI Taxonomy" id="652676"/>
    <lineage>
        <taxon>unclassified sequences</taxon>
        <taxon>metagenomes</taxon>
        <taxon>ecological metagenomes</taxon>
    </lineage>
</organism>
<gene>
    <name evidence="2" type="ORF">MNBD_GAMMA22-569</name>
</gene>
<name>A0A3B1AGG6_9ZZZZ</name>
<feature type="domain" description="CheW-like" evidence="1">
    <location>
        <begin position="88"/>
        <end position="233"/>
    </location>
</feature>
<accession>A0A3B1AGG6</accession>
<dbReference type="Gene3D" id="2.30.30.40">
    <property type="entry name" value="SH3 Domains"/>
    <property type="match status" value="1"/>
</dbReference>
<evidence type="ECO:0000259" key="1">
    <source>
        <dbReference type="PROSITE" id="PS50851"/>
    </source>
</evidence>
<dbReference type="SUPFAM" id="SSF50341">
    <property type="entry name" value="CheW-like"/>
    <property type="match status" value="1"/>
</dbReference>
<dbReference type="GO" id="GO:0007165">
    <property type="term" value="P:signal transduction"/>
    <property type="evidence" value="ECO:0007669"/>
    <property type="project" value="InterPro"/>
</dbReference>
<dbReference type="EMBL" id="UOFS01000013">
    <property type="protein sequence ID" value="VAW92994.1"/>
    <property type="molecule type" value="Genomic_DNA"/>
</dbReference>
<reference evidence="2" key="1">
    <citation type="submission" date="2018-06" db="EMBL/GenBank/DDBJ databases">
        <authorList>
            <person name="Zhirakovskaya E."/>
        </authorList>
    </citation>
    <scope>NUCLEOTIDE SEQUENCE</scope>
</reference>
<proteinExistence type="predicted"/>
<protein>
    <recommendedName>
        <fullName evidence="1">CheW-like domain-containing protein</fullName>
    </recommendedName>
</protein>
<dbReference type="InterPro" id="IPR036061">
    <property type="entry name" value="CheW-like_dom_sf"/>
</dbReference>
<dbReference type="Pfam" id="PF01584">
    <property type="entry name" value="CheW"/>
    <property type="match status" value="1"/>
</dbReference>
<dbReference type="SMART" id="SM00260">
    <property type="entry name" value="CheW"/>
    <property type="match status" value="1"/>
</dbReference>
<dbReference type="PROSITE" id="PS50851">
    <property type="entry name" value="CHEW"/>
    <property type="match status" value="1"/>
</dbReference>
<dbReference type="Gene3D" id="2.40.50.180">
    <property type="entry name" value="CheA-289, Domain 4"/>
    <property type="match status" value="1"/>
</dbReference>
<sequence>MGSNDTNLTSEKKALSEFFSLLLTENEVHPPKQFDDKKKLVTDDAAYLPDIPNEIHITNKIKANTIEQEFAHDELPSKVIKSQVRDEAFQVMMFKTAGLTLAIPLVELSGVIFWPDNITVMPGHKESYLGLAQHQDKKIPIIDIAQIVFPQDRAKTWVDFNNNDRLKRIVFINNFEWGLACDAVNEVITIEPSQIKWRKSNTKRAWLAGTVVEYMCALLDTIELSKLLNSDHS</sequence>
<dbReference type="GO" id="GO:0006935">
    <property type="term" value="P:chemotaxis"/>
    <property type="evidence" value="ECO:0007669"/>
    <property type="project" value="InterPro"/>
</dbReference>